<name>A0ABN3MAB7_9ACTN</name>
<feature type="transmembrane region" description="Helical" evidence="2">
    <location>
        <begin position="6"/>
        <end position="30"/>
    </location>
</feature>
<evidence type="ECO:0000313" key="3">
    <source>
        <dbReference type="EMBL" id="GAA2498316.1"/>
    </source>
</evidence>
<comment type="caution">
    <text evidence="3">The sequence shown here is derived from an EMBL/GenBank/DDBJ whole genome shotgun (WGS) entry which is preliminary data.</text>
</comment>
<keyword evidence="2" id="KW-0812">Transmembrane</keyword>
<keyword evidence="2" id="KW-1133">Transmembrane helix</keyword>
<evidence type="ECO:0008006" key="5">
    <source>
        <dbReference type="Google" id="ProtNLM"/>
    </source>
</evidence>
<feature type="compositionally biased region" description="Low complexity" evidence="1">
    <location>
        <begin position="73"/>
        <end position="86"/>
    </location>
</feature>
<keyword evidence="2" id="KW-0472">Membrane</keyword>
<evidence type="ECO:0000256" key="2">
    <source>
        <dbReference type="SAM" id="Phobius"/>
    </source>
</evidence>
<dbReference type="EMBL" id="BAAATL010000028">
    <property type="protein sequence ID" value="GAA2498316.1"/>
    <property type="molecule type" value="Genomic_DNA"/>
</dbReference>
<evidence type="ECO:0000256" key="1">
    <source>
        <dbReference type="SAM" id="MobiDB-lite"/>
    </source>
</evidence>
<sequence length="110" mass="11334">MKNARAYLFSMAFPTVGVAAALMAAGWPIVATRAYAWRAGTRGPCAEVVRRARAKPPGSGAYDPARRYVRPRAAPGAGHRTAPAPGAAGGIGSVAGSVVWTRRDGSGKLE</sequence>
<accession>A0ABN3MAB7</accession>
<feature type="region of interest" description="Disordered" evidence="1">
    <location>
        <begin position="73"/>
        <end position="92"/>
    </location>
</feature>
<reference evidence="3 4" key="1">
    <citation type="journal article" date="2019" name="Int. J. Syst. Evol. Microbiol.">
        <title>The Global Catalogue of Microorganisms (GCM) 10K type strain sequencing project: providing services to taxonomists for standard genome sequencing and annotation.</title>
        <authorList>
            <consortium name="The Broad Institute Genomics Platform"/>
            <consortium name="The Broad Institute Genome Sequencing Center for Infectious Disease"/>
            <person name="Wu L."/>
            <person name="Ma J."/>
        </authorList>
    </citation>
    <scope>NUCLEOTIDE SEQUENCE [LARGE SCALE GENOMIC DNA]</scope>
    <source>
        <strain evidence="3 4">JCM 6923</strain>
    </source>
</reference>
<gene>
    <name evidence="3" type="ORF">GCM10010422_53260</name>
</gene>
<keyword evidence="4" id="KW-1185">Reference proteome</keyword>
<protein>
    <recommendedName>
        <fullName evidence="5">Secreted protein</fullName>
    </recommendedName>
</protein>
<proteinExistence type="predicted"/>
<evidence type="ECO:0000313" key="4">
    <source>
        <dbReference type="Proteomes" id="UP001501721"/>
    </source>
</evidence>
<organism evidence="3 4">
    <name type="scientific">Streptomyces graminearus</name>
    <dbReference type="NCBI Taxonomy" id="284030"/>
    <lineage>
        <taxon>Bacteria</taxon>
        <taxon>Bacillati</taxon>
        <taxon>Actinomycetota</taxon>
        <taxon>Actinomycetes</taxon>
        <taxon>Kitasatosporales</taxon>
        <taxon>Streptomycetaceae</taxon>
        <taxon>Streptomyces</taxon>
    </lineage>
</organism>
<dbReference type="Proteomes" id="UP001501721">
    <property type="component" value="Unassembled WGS sequence"/>
</dbReference>